<reference evidence="1" key="1">
    <citation type="submission" date="2014-09" db="EMBL/GenBank/DDBJ databases">
        <authorList>
            <person name="Magalhaes I.L.F."/>
            <person name="Oliveira U."/>
            <person name="Santos F.R."/>
            <person name="Vidigal T.H.D.A."/>
            <person name="Brescovit A.D."/>
            <person name="Santos A.J."/>
        </authorList>
    </citation>
    <scope>NUCLEOTIDE SEQUENCE</scope>
    <source>
        <tissue evidence="1">Shoot tissue taken approximately 20 cm above the soil surface</tissue>
    </source>
</reference>
<accession>A0A0A9BFY1</accession>
<evidence type="ECO:0000313" key="1">
    <source>
        <dbReference type="EMBL" id="JAD62899.1"/>
    </source>
</evidence>
<proteinExistence type="predicted"/>
<name>A0A0A9BFY1_ARUDO</name>
<dbReference type="AlphaFoldDB" id="A0A0A9BFY1"/>
<protein>
    <submittedName>
        <fullName evidence="1">Uncharacterized protein</fullName>
    </submittedName>
</protein>
<organism evidence="1">
    <name type="scientific">Arundo donax</name>
    <name type="common">Giant reed</name>
    <name type="synonym">Donax arundinaceus</name>
    <dbReference type="NCBI Taxonomy" id="35708"/>
    <lineage>
        <taxon>Eukaryota</taxon>
        <taxon>Viridiplantae</taxon>
        <taxon>Streptophyta</taxon>
        <taxon>Embryophyta</taxon>
        <taxon>Tracheophyta</taxon>
        <taxon>Spermatophyta</taxon>
        <taxon>Magnoliopsida</taxon>
        <taxon>Liliopsida</taxon>
        <taxon>Poales</taxon>
        <taxon>Poaceae</taxon>
        <taxon>PACMAD clade</taxon>
        <taxon>Arundinoideae</taxon>
        <taxon>Arundineae</taxon>
        <taxon>Arundo</taxon>
    </lineage>
</organism>
<reference evidence="1" key="2">
    <citation type="journal article" date="2015" name="Data Brief">
        <title>Shoot transcriptome of the giant reed, Arundo donax.</title>
        <authorList>
            <person name="Barrero R.A."/>
            <person name="Guerrero F.D."/>
            <person name="Moolhuijzen P."/>
            <person name="Goolsby J.A."/>
            <person name="Tidwell J."/>
            <person name="Bellgard S.E."/>
            <person name="Bellgard M.I."/>
        </authorList>
    </citation>
    <scope>NUCLEOTIDE SEQUENCE</scope>
    <source>
        <tissue evidence="1">Shoot tissue taken approximately 20 cm above the soil surface</tissue>
    </source>
</reference>
<sequence length="53" mass="6009">MMGAESRYSNPLLNCIVCAVQRWSRSISRTNRCIRNMLALATVKGAKFIRALH</sequence>
<dbReference type="EMBL" id="GBRH01234996">
    <property type="protein sequence ID" value="JAD62899.1"/>
    <property type="molecule type" value="Transcribed_RNA"/>
</dbReference>